<reference evidence="1" key="1">
    <citation type="submission" date="2020-08" db="EMBL/GenBank/DDBJ databases">
        <title>Ramlibacter sp. GTP1 16S ribosomal RNA gene genome sequencing and assembly.</title>
        <authorList>
            <person name="Kang M."/>
        </authorList>
    </citation>
    <scope>NUCLEOTIDE SEQUENCE</scope>
    <source>
        <strain evidence="1">GTP1</strain>
    </source>
</reference>
<protein>
    <submittedName>
        <fullName evidence="1">Uncharacterized protein</fullName>
    </submittedName>
</protein>
<organism evidence="1 2">
    <name type="scientific">Ramlibacter albus</name>
    <dbReference type="NCBI Taxonomy" id="2079448"/>
    <lineage>
        <taxon>Bacteria</taxon>
        <taxon>Pseudomonadati</taxon>
        <taxon>Pseudomonadota</taxon>
        <taxon>Betaproteobacteria</taxon>
        <taxon>Burkholderiales</taxon>
        <taxon>Comamonadaceae</taxon>
        <taxon>Ramlibacter</taxon>
    </lineage>
</organism>
<dbReference type="AlphaFoldDB" id="A0A923S5C5"/>
<comment type="caution">
    <text evidence="1">The sequence shown here is derived from an EMBL/GenBank/DDBJ whole genome shotgun (WGS) entry which is preliminary data.</text>
</comment>
<proteinExistence type="predicted"/>
<evidence type="ECO:0000313" key="2">
    <source>
        <dbReference type="Proteomes" id="UP000596827"/>
    </source>
</evidence>
<dbReference type="EMBL" id="JACORU010000017">
    <property type="protein sequence ID" value="MBC5768425.1"/>
    <property type="molecule type" value="Genomic_DNA"/>
</dbReference>
<name>A0A923S5C5_9BURK</name>
<accession>A0A923S5C5</accession>
<evidence type="ECO:0000313" key="1">
    <source>
        <dbReference type="EMBL" id="MBC5768425.1"/>
    </source>
</evidence>
<keyword evidence="2" id="KW-1185">Reference proteome</keyword>
<sequence>MAITSSCARLPVKLPLKEGEVSLVMAPSASGPASSGGSSASIWSMLTVTPSGSAPEAWVSIRTVRLSTWPSLPAASTTLTL</sequence>
<gene>
    <name evidence="1" type="ORF">H8R02_28450</name>
</gene>
<dbReference type="Proteomes" id="UP000596827">
    <property type="component" value="Unassembled WGS sequence"/>
</dbReference>